<dbReference type="InterPro" id="IPR051446">
    <property type="entry name" value="HTH_trans_reg/aminotransferase"/>
</dbReference>
<comment type="caution">
    <text evidence="2">The sequence shown here is derived from an EMBL/GenBank/DDBJ whole genome shotgun (WGS) entry which is preliminary data.</text>
</comment>
<feature type="domain" description="Aminotransferase class I/classII large" evidence="1">
    <location>
        <begin position="50"/>
        <end position="362"/>
    </location>
</feature>
<accession>A0A4V1KUE8</accession>
<dbReference type="InterPro" id="IPR004839">
    <property type="entry name" value="Aminotransferase_I/II_large"/>
</dbReference>
<dbReference type="PANTHER" id="PTHR46577:SF2">
    <property type="entry name" value="TRANSCRIPTIONAL REGULATORY PROTEIN"/>
    <property type="match status" value="1"/>
</dbReference>
<dbReference type="AlphaFoldDB" id="A0A4V1KUE8"/>
<gene>
    <name evidence="2" type="ORF">EAS61_40255</name>
</gene>
<dbReference type="Proteomes" id="UP000290174">
    <property type="component" value="Unassembled WGS sequence"/>
</dbReference>
<dbReference type="SUPFAM" id="SSF53383">
    <property type="entry name" value="PLP-dependent transferases"/>
    <property type="match status" value="1"/>
</dbReference>
<keyword evidence="2" id="KW-0808">Transferase</keyword>
<dbReference type="GO" id="GO:0008483">
    <property type="term" value="F:transaminase activity"/>
    <property type="evidence" value="ECO:0007669"/>
    <property type="project" value="UniProtKB-KW"/>
</dbReference>
<evidence type="ECO:0000313" key="3">
    <source>
        <dbReference type="Proteomes" id="UP000290174"/>
    </source>
</evidence>
<proteinExistence type="predicted"/>
<reference evidence="2 3" key="1">
    <citation type="submission" date="2018-11" db="EMBL/GenBank/DDBJ databases">
        <title>Bradyrhizobium sp. nov., isolated from effective nodules of peanut in China.</title>
        <authorList>
            <person name="Li Y."/>
        </authorList>
    </citation>
    <scope>NUCLEOTIDE SEQUENCE [LARGE SCALE GENOMIC DNA]</scope>
    <source>
        <strain evidence="2 3">CCBAU 51770</strain>
    </source>
</reference>
<sequence length="393" mass="43831">MQDELQIAPNAALTRAPSLNGLNRGWRQSGCTNFANLHLSDDLLPTRQINAQLLRTIREDMRRSSTSQPIEGHSELREIVARRLGLRGVLARVDDIILTSSTVKAIEIALDSIAKPGDTVLIESPSYYPLFAALRRRQLQHVEIYSHPRFGLDPAQFEYLLEHNRIAACILMPINHFPTGTTYSDSVLRDLVASATKHGTRILEIDLYAELSHGAQPASTLKKYDVANIVTQVGSFSAGLGPQFGVAWVHDRSHRREMLEMLYAEGAEAENVAIQRAIANYINLGVYERHLRHIREELGKRVRRGLSQISQTFPSTCSISHPSGGFMCWVRCQTGFDSLSGARKALEYRIGIPPGSLFSVTGSFHNFLGLNLSMPADLHRERMLQIVAEIIES</sequence>
<dbReference type="PANTHER" id="PTHR46577">
    <property type="entry name" value="HTH-TYPE TRANSCRIPTIONAL REGULATORY PROTEIN GABR"/>
    <property type="match status" value="1"/>
</dbReference>
<dbReference type="EMBL" id="RKMK01000085">
    <property type="protein sequence ID" value="RXG83999.1"/>
    <property type="molecule type" value="Genomic_DNA"/>
</dbReference>
<organism evidence="2 3">
    <name type="scientific">Bradyrhizobium zhanjiangense</name>
    <dbReference type="NCBI Taxonomy" id="1325107"/>
    <lineage>
        <taxon>Bacteria</taxon>
        <taxon>Pseudomonadati</taxon>
        <taxon>Pseudomonadota</taxon>
        <taxon>Alphaproteobacteria</taxon>
        <taxon>Hyphomicrobiales</taxon>
        <taxon>Nitrobacteraceae</taxon>
        <taxon>Bradyrhizobium</taxon>
    </lineage>
</organism>
<dbReference type="Pfam" id="PF00155">
    <property type="entry name" value="Aminotran_1_2"/>
    <property type="match status" value="1"/>
</dbReference>
<dbReference type="CDD" id="cd00609">
    <property type="entry name" value="AAT_like"/>
    <property type="match status" value="1"/>
</dbReference>
<evidence type="ECO:0000313" key="2">
    <source>
        <dbReference type="EMBL" id="RXG83999.1"/>
    </source>
</evidence>
<evidence type="ECO:0000259" key="1">
    <source>
        <dbReference type="Pfam" id="PF00155"/>
    </source>
</evidence>
<dbReference type="GO" id="GO:0030170">
    <property type="term" value="F:pyridoxal phosphate binding"/>
    <property type="evidence" value="ECO:0007669"/>
    <property type="project" value="InterPro"/>
</dbReference>
<dbReference type="InterPro" id="IPR015421">
    <property type="entry name" value="PyrdxlP-dep_Trfase_major"/>
</dbReference>
<protein>
    <submittedName>
        <fullName evidence="2">PLP-dependent aminotransferase family protein</fullName>
    </submittedName>
</protein>
<dbReference type="Gene3D" id="3.40.640.10">
    <property type="entry name" value="Type I PLP-dependent aspartate aminotransferase-like (Major domain)"/>
    <property type="match status" value="1"/>
</dbReference>
<dbReference type="InterPro" id="IPR015424">
    <property type="entry name" value="PyrdxlP-dep_Trfase"/>
</dbReference>
<keyword evidence="2" id="KW-0032">Aminotransferase</keyword>
<name>A0A4V1KUE8_9BRAD</name>